<evidence type="ECO:0000313" key="2">
    <source>
        <dbReference type="EMBL" id="DAD85400.1"/>
    </source>
</evidence>
<accession>A0A8S5MTC0</accession>
<sequence>MKRDRYGRQIRAAKRAEKMTEEERLRAAHRFERHLQKIDADRLGKFDLMKIDWVAVILIAMAAFCAFYFLTIGA</sequence>
<protein>
    <submittedName>
        <fullName evidence="2">Uncharacterized protein</fullName>
    </submittedName>
</protein>
<proteinExistence type="predicted"/>
<keyword evidence="1" id="KW-0812">Transmembrane</keyword>
<evidence type="ECO:0000256" key="1">
    <source>
        <dbReference type="SAM" id="Phobius"/>
    </source>
</evidence>
<reference evidence="2" key="1">
    <citation type="journal article" date="2021" name="Proc. Natl. Acad. Sci. U.S.A.">
        <title>A Catalog of Tens of Thousands of Viruses from Human Metagenomes Reveals Hidden Associations with Chronic Diseases.</title>
        <authorList>
            <person name="Tisza M.J."/>
            <person name="Buck C.B."/>
        </authorList>
    </citation>
    <scope>NUCLEOTIDE SEQUENCE</scope>
    <source>
        <strain evidence="2">CtigT3</strain>
    </source>
</reference>
<feature type="transmembrane region" description="Helical" evidence="1">
    <location>
        <begin position="51"/>
        <end position="70"/>
    </location>
</feature>
<dbReference type="EMBL" id="BK014981">
    <property type="protein sequence ID" value="DAD85400.1"/>
    <property type="molecule type" value="Genomic_DNA"/>
</dbReference>
<keyword evidence="1" id="KW-0472">Membrane</keyword>
<organism evidence="2">
    <name type="scientific">Siphoviridae sp. ctigT3</name>
    <dbReference type="NCBI Taxonomy" id="2826434"/>
    <lineage>
        <taxon>Viruses</taxon>
        <taxon>Duplodnaviria</taxon>
        <taxon>Heunggongvirae</taxon>
        <taxon>Uroviricota</taxon>
        <taxon>Caudoviricetes</taxon>
    </lineage>
</organism>
<name>A0A8S5MTC0_9CAUD</name>
<keyword evidence="1" id="KW-1133">Transmembrane helix</keyword>